<dbReference type="EMBL" id="SDMP01000003">
    <property type="protein sequence ID" value="RYR67910.1"/>
    <property type="molecule type" value="Genomic_DNA"/>
</dbReference>
<accession>A0A445DXI2</accession>
<gene>
    <name evidence="2" type="ORF">Ahy_A03g014370</name>
</gene>
<reference evidence="2 3" key="1">
    <citation type="submission" date="2019-01" db="EMBL/GenBank/DDBJ databases">
        <title>Sequencing of cultivated peanut Arachis hypogaea provides insights into genome evolution and oil improvement.</title>
        <authorList>
            <person name="Chen X."/>
        </authorList>
    </citation>
    <scope>NUCLEOTIDE SEQUENCE [LARGE SCALE GENOMIC DNA]</scope>
    <source>
        <strain evidence="3">cv. Fuhuasheng</strain>
        <tissue evidence="2">Leaves</tissue>
    </source>
</reference>
<comment type="caution">
    <text evidence="2">The sequence shown here is derived from an EMBL/GenBank/DDBJ whole genome shotgun (WGS) entry which is preliminary data.</text>
</comment>
<dbReference type="Proteomes" id="UP000289738">
    <property type="component" value="Chromosome A03"/>
</dbReference>
<feature type="domain" description="FAR1" evidence="1">
    <location>
        <begin position="148"/>
        <end position="217"/>
    </location>
</feature>
<dbReference type="InterPro" id="IPR004330">
    <property type="entry name" value="FAR1_DNA_bnd_dom"/>
</dbReference>
<evidence type="ECO:0000313" key="3">
    <source>
        <dbReference type="Proteomes" id="UP000289738"/>
    </source>
</evidence>
<organism evidence="2 3">
    <name type="scientific">Arachis hypogaea</name>
    <name type="common">Peanut</name>
    <dbReference type="NCBI Taxonomy" id="3818"/>
    <lineage>
        <taxon>Eukaryota</taxon>
        <taxon>Viridiplantae</taxon>
        <taxon>Streptophyta</taxon>
        <taxon>Embryophyta</taxon>
        <taxon>Tracheophyta</taxon>
        <taxon>Spermatophyta</taxon>
        <taxon>Magnoliopsida</taxon>
        <taxon>eudicotyledons</taxon>
        <taxon>Gunneridae</taxon>
        <taxon>Pentapetalae</taxon>
        <taxon>rosids</taxon>
        <taxon>fabids</taxon>
        <taxon>Fabales</taxon>
        <taxon>Fabaceae</taxon>
        <taxon>Papilionoideae</taxon>
        <taxon>50 kb inversion clade</taxon>
        <taxon>dalbergioids sensu lato</taxon>
        <taxon>Dalbergieae</taxon>
        <taxon>Pterocarpus clade</taxon>
        <taxon>Arachis</taxon>
    </lineage>
</organism>
<keyword evidence="3" id="KW-1185">Reference proteome</keyword>
<dbReference type="AlphaFoldDB" id="A0A445DXI2"/>
<proteinExistence type="predicted"/>
<dbReference type="Pfam" id="PF03101">
    <property type="entry name" value="FAR1"/>
    <property type="match status" value="1"/>
</dbReference>
<name>A0A445DXI2_ARAHY</name>
<evidence type="ECO:0000259" key="1">
    <source>
        <dbReference type="Pfam" id="PF03101"/>
    </source>
</evidence>
<evidence type="ECO:0000313" key="2">
    <source>
        <dbReference type="EMBL" id="RYR67910.1"/>
    </source>
</evidence>
<protein>
    <recommendedName>
        <fullName evidence="1">FAR1 domain-containing protein</fullName>
    </recommendedName>
</protein>
<sequence length="220" mass="25067">MGIHTAPAFSKRLCSTIVRHVFREFPLCLRLGASACSSTRSAGDPRLEVKESEYYSKESVRTLDPVQGLHVDGEGSDVREEGSEGFKGHEGFEAESEIHDEFGDGFYDNWEEKAINKIVDLDCMNPKKITVEVIKSVHLSDREIAFLFYNLYTKMNGFAAQRYRSRCNLNNELTQQSFGFRKERMCDGVEVADRKREPKPETRCGCEAEIHTHVDKDSDK</sequence>